<name>A0A8X7VJ02_BRACI</name>
<proteinExistence type="predicted"/>
<sequence length="697" mass="77884">MEIIGGVEEINRFHVNVQNWSCFEKGLACTNPKEMVPKSEGDIVRASSSLLKENNFIEVSSLYSVDQRPEHLGKRVSSIFSAEDKPKLQERLNLFLGDSNIEDVPKEQRLKRQIYTPLIYKEHEKQQHSRRARIHAFSEEIHDPEKPLPVQPADLVLMANLILGVARAWQHKLDSTLRVATDLVQSLQPELPTTDLDSEIQSSPPEVSTTVSDSEIQSSLPELPTTDLDSEIQSSPPEVRTTVSDSQIQSSLPELPIRSSSMRIKKKSKRLHLEDPSVQVGRVIVPPRSRSCRVRKQRNINDHVSSSNEDHTEPEERDRIDDLGGEGTAGDAEKRNDDGGERIENSAFVESEGRDTTDPVERDGERIMLTSSHVEENGARISDCREVEEAETGREEAEGGEPEGRDTTDPVARDAERIIDPLEVDELEWTSGYVAGYSDAGGNDAETGREEAEGTSSHAAEADGGEPVGRDTTDLVARDAERIIDPLEVDELESTSGYVAGYSDVGGNDHTGYGRENSDGVEVEEAERRTSAPVEENGDGERSSDCIEVEPETGGEEAEGTSSHVAEAVGTDVTRNVRKRKFVFDRWVKFKDKTKFEVKKRKTQSIEEAKRATYKYPKDLNSVSLICPHHLLFPKVPKLNQQGEREPQNLNEQGERAQNLNEEEERGTLNMNEQEEREPQNLNEQGERESQNLNEQG</sequence>
<feature type="compositionally biased region" description="Basic and acidic residues" evidence="1">
    <location>
        <begin position="373"/>
        <end position="413"/>
    </location>
</feature>
<feature type="region of interest" description="Disordered" evidence="1">
    <location>
        <begin position="434"/>
        <end position="472"/>
    </location>
</feature>
<accession>A0A8X7VJ02</accession>
<comment type="caution">
    <text evidence="2">The sequence shown here is derived from an EMBL/GenBank/DDBJ whole genome shotgun (WGS) entry which is preliminary data.</text>
</comment>
<evidence type="ECO:0000313" key="3">
    <source>
        <dbReference type="Proteomes" id="UP000886595"/>
    </source>
</evidence>
<feature type="compositionally biased region" description="Basic and acidic residues" evidence="1">
    <location>
        <begin position="351"/>
        <end position="366"/>
    </location>
</feature>
<evidence type="ECO:0000313" key="2">
    <source>
        <dbReference type="EMBL" id="KAG2312245.1"/>
    </source>
</evidence>
<reference evidence="2 3" key="1">
    <citation type="submission" date="2020-02" db="EMBL/GenBank/DDBJ databases">
        <authorList>
            <person name="Ma Q."/>
            <person name="Huang Y."/>
            <person name="Song X."/>
            <person name="Pei D."/>
        </authorList>
    </citation>
    <scope>NUCLEOTIDE SEQUENCE [LARGE SCALE GENOMIC DNA]</scope>
    <source>
        <strain evidence="2">Sxm20200214</strain>
        <tissue evidence="2">Leaf</tissue>
    </source>
</reference>
<gene>
    <name evidence="2" type="ORF">Bca52824_023802</name>
</gene>
<feature type="region of interest" description="Disordered" evidence="1">
    <location>
        <begin position="500"/>
        <end position="568"/>
    </location>
</feature>
<feature type="region of interest" description="Disordered" evidence="1">
    <location>
        <begin position="640"/>
        <end position="697"/>
    </location>
</feature>
<organism evidence="2 3">
    <name type="scientific">Brassica carinata</name>
    <name type="common">Ethiopian mustard</name>
    <name type="synonym">Abyssinian cabbage</name>
    <dbReference type="NCBI Taxonomy" id="52824"/>
    <lineage>
        <taxon>Eukaryota</taxon>
        <taxon>Viridiplantae</taxon>
        <taxon>Streptophyta</taxon>
        <taxon>Embryophyta</taxon>
        <taxon>Tracheophyta</taxon>
        <taxon>Spermatophyta</taxon>
        <taxon>Magnoliopsida</taxon>
        <taxon>eudicotyledons</taxon>
        <taxon>Gunneridae</taxon>
        <taxon>Pentapetalae</taxon>
        <taxon>rosids</taxon>
        <taxon>malvids</taxon>
        <taxon>Brassicales</taxon>
        <taxon>Brassicaceae</taxon>
        <taxon>Brassiceae</taxon>
        <taxon>Brassica</taxon>
    </lineage>
</organism>
<dbReference type="AlphaFoldDB" id="A0A8X7VJ02"/>
<protein>
    <submittedName>
        <fullName evidence="2">Uncharacterized protein</fullName>
    </submittedName>
</protein>
<evidence type="ECO:0000256" key="1">
    <source>
        <dbReference type="SAM" id="MobiDB-lite"/>
    </source>
</evidence>
<feature type="compositionally biased region" description="Basic and acidic residues" evidence="1">
    <location>
        <begin position="308"/>
        <end position="322"/>
    </location>
</feature>
<feature type="compositionally biased region" description="Polar residues" evidence="1">
    <location>
        <begin position="648"/>
        <end position="660"/>
    </location>
</feature>
<dbReference type="EMBL" id="JAAMPC010000005">
    <property type="protein sequence ID" value="KAG2312245.1"/>
    <property type="molecule type" value="Genomic_DNA"/>
</dbReference>
<feature type="compositionally biased region" description="Basic and acidic residues" evidence="1">
    <location>
        <begin position="331"/>
        <end position="344"/>
    </location>
</feature>
<keyword evidence="3" id="KW-1185">Reference proteome</keyword>
<feature type="region of interest" description="Disordered" evidence="1">
    <location>
        <begin position="190"/>
        <end position="413"/>
    </location>
</feature>
<dbReference type="Proteomes" id="UP000886595">
    <property type="component" value="Unassembled WGS sequence"/>
</dbReference>
<feature type="compositionally biased region" description="Acidic residues" evidence="1">
    <location>
        <begin position="547"/>
        <end position="559"/>
    </location>
</feature>
<feature type="compositionally biased region" description="Polar residues" evidence="1">
    <location>
        <begin position="199"/>
        <end position="220"/>
    </location>
</feature>
<feature type="compositionally biased region" description="Polar residues" evidence="1">
    <location>
        <begin position="231"/>
        <end position="252"/>
    </location>
</feature>